<keyword evidence="4" id="KW-1185">Reference proteome</keyword>
<protein>
    <recommendedName>
        <fullName evidence="2">DUF1648 domain-containing protein</fullName>
    </recommendedName>
</protein>
<comment type="caution">
    <text evidence="3">The sequence shown here is derived from an EMBL/GenBank/DDBJ whole genome shotgun (WGS) entry which is preliminary data.</text>
</comment>
<keyword evidence="1" id="KW-0812">Transmembrane</keyword>
<feature type="transmembrane region" description="Helical" evidence="1">
    <location>
        <begin position="196"/>
        <end position="216"/>
    </location>
</feature>
<keyword evidence="1" id="KW-0472">Membrane</keyword>
<gene>
    <name evidence="3" type="ORF">RS81_01768</name>
</gene>
<organism evidence="3 4">
    <name type="scientific">Microbacterium terrae</name>
    <dbReference type="NCBI Taxonomy" id="69369"/>
    <lineage>
        <taxon>Bacteria</taxon>
        <taxon>Bacillati</taxon>
        <taxon>Actinomycetota</taxon>
        <taxon>Actinomycetes</taxon>
        <taxon>Micrococcales</taxon>
        <taxon>Microbacteriaceae</taxon>
        <taxon>Microbacterium</taxon>
    </lineage>
</organism>
<dbReference type="EMBL" id="JYIZ01000048">
    <property type="protein sequence ID" value="KJL39949.1"/>
    <property type="molecule type" value="Genomic_DNA"/>
</dbReference>
<dbReference type="OrthoDB" id="3178004at2"/>
<accession>A0A0M2H7N2</accession>
<dbReference type="Proteomes" id="UP000033956">
    <property type="component" value="Unassembled WGS sequence"/>
</dbReference>
<dbReference type="STRING" id="92835.RS81_01768"/>
<feature type="transmembrane region" description="Helical" evidence="1">
    <location>
        <begin position="21"/>
        <end position="45"/>
    </location>
</feature>
<keyword evidence="1" id="KW-1133">Transmembrane helix</keyword>
<name>A0A0M2H7N2_9MICO</name>
<evidence type="ECO:0000313" key="3">
    <source>
        <dbReference type="EMBL" id="KJL39949.1"/>
    </source>
</evidence>
<dbReference type="PATRIC" id="fig|92835.4.peg.1789"/>
<dbReference type="Pfam" id="PF07853">
    <property type="entry name" value="DUF1648"/>
    <property type="match status" value="1"/>
</dbReference>
<feature type="transmembrane region" description="Helical" evidence="1">
    <location>
        <begin position="222"/>
        <end position="243"/>
    </location>
</feature>
<dbReference type="RefSeq" id="WP_045275713.1">
    <property type="nucleotide sequence ID" value="NZ_BAAAUP010000001.1"/>
</dbReference>
<reference evidence="3 4" key="1">
    <citation type="submission" date="2015-02" db="EMBL/GenBank/DDBJ databases">
        <title>Draft genome sequences of ten Microbacterium spp. with emphasis on heavy metal contaminated environments.</title>
        <authorList>
            <person name="Corretto E."/>
        </authorList>
    </citation>
    <scope>NUCLEOTIDE SEQUENCE [LARGE SCALE GENOMIC DNA]</scope>
    <source>
        <strain evidence="3 4">DSM 12510</strain>
    </source>
</reference>
<evidence type="ECO:0000313" key="4">
    <source>
        <dbReference type="Proteomes" id="UP000033956"/>
    </source>
</evidence>
<sequence>MPDRHPTRTANPHTVGRFIAVAIVAPVALAVIAVAVQLMVLPYVPEVIATHWNGAGVADGFAPSWFTPLMTAVLGAGIPGLIALCALPGLRRGDRGASYRFLGAISAGTAALMVVLLTWTLVIQIDVVDPATVALPFWPAGVAVFAVAILAGVAAWFAQPHDYPDPGSAPAAEPLSISPGERAVWMRHTSIARGGVVAISLAVLATLGIAVGAWLVAADPAVAWILTGTTVLLIALAATTVTFHVRIDETGLSVDSALGLPRFRVPLDQIERASAVEVNPLGEFGGWGMRWSVDGRFGVVLRRGPGIEVERRGKRRFVVTVDDATTGAALLEGLLARDAQADAR</sequence>
<evidence type="ECO:0000259" key="2">
    <source>
        <dbReference type="Pfam" id="PF07853"/>
    </source>
</evidence>
<dbReference type="InterPro" id="IPR012867">
    <property type="entry name" value="DUF1648"/>
</dbReference>
<feature type="transmembrane region" description="Helical" evidence="1">
    <location>
        <begin position="65"/>
        <end position="87"/>
    </location>
</feature>
<feature type="transmembrane region" description="Helical" evidence="1">
    <location>
        <begin position="99"/>
        <end position="125"/>
    </location>
</feature>
<evidence type="ECO:0000256" key="1">
    <source>
        <dbReference type="SAM" id="Phobius"/>
    </source>
</evidence>
<feature type="transmembrane region" description="Helical" evidence="1">
    <location>
        <begin position="137"/>
        <end position="158"/>
    </location>
</feature>
<dbReference type="AlphaFoldDB" id="A0A0M2H7N2"/>
<proteinExistence type="predicted"/>
<feature type="domain" description="DUF1648" evidence="2">
    <location>
        <begin position="29"/>
        <end position="73"/>
    </location>
</feature>